<organism evidence="1 2">
    <name type="scientific">Artemisia annua</name>
    <name type="common">Sweet wormwood</name>
    <dbReference type="NCBI Taxonomy" id="35608"/>
    <lineage>
        <taxon>Eukaryota</taxon>
        <taxon>Viridiplantae</taxon>
        <taxon>Streptophyta</taxon>
        <taxon>Embryophyta</taxon>
        <taxon>Tracheophyta</taxon>
        <taxon>Spermatophyta</taxon>
        <taxon>Magnoliopsida</taxon>
        <taxon>eudicotyledons</taxon>
        <taxon>Gunneridae</taxon>
        <taxon>Pentapetalae</taxon>
        <taxon>asterids</taxon>
        <taxon>campanulids</taxon>
        <taxon>Asterales</taxon>
        <taxon>Asteraceae</taxon>
        <taxon>Asteroideae</taxon>
        <taxon>Anthemideae</taxon>
        <taxon>Artemisiinae</taxon>
        <taxon>Artemisia</taxon>
    </lineage>
</organism>
<dbReference type="PANTHER" id="PTHR45786:SF74">
    <property type="entry name" value="ATP-DEPENDENT DNA HELICASE"/>
    <property type="match status" value="1"/>
</dbReference>
<dbReference type="EMBL" id="PKPP01000889">
    <property type="protein sequence ID" value="PWA87681.1"/>
    <property type="molecule type" value="Genomic_DNA"/>
</dbReference>
<keyword evidence="1" id="KW-0547">Nucleotide-binding</keyword>
<reference evidence="1 2" key="1">
    <citation type="journal article" date="2018" name="Mol. Plant">
        <title>The genome of Artemisia annua provides insight into the evolution of Asteraceae family and artemisinin biosynthesis.</title>
        <authorList>
            <person name="Shen Q."/>
            <person name="Zhang L."/>
            <person name="Liao Z."/>
            <person name="Wang S."/>
            <person name="Yan T."/>
            <person name="Shi P."/>
            <person name="Liu M."/>
            <person name="Fu X."/>
            <person name="Pan Q."/>
            <person name="Wang Y."/>
            <person name="Lv Z."/>
            <person name="Lu X."/>
            <person name="Zhang F."/>
            <person name="Jiang W."/>
            <person name="Ma Y."/>
            <person name="Chen M."/>
            <person name="Hao X."/>
            <person name="Li L."/>
            <person name="Tang Y."/>
            <person name="Lv G."/>
            <person name="Zhou Y."/>
            <person name="Sun X."/>
            <person name="Brodelius P.E."/>
            <person name="Rose J.K.C."/>
            <person name="Tang K."/>
        </authorList>
    </citation>
    <scope>NUCLEOTIDE SEQUENCE [LARGE SCALE GENOMIC DNA]</scope>
    <source>
        <strain evidence="2">cv. Huhao1</strain>
        <tissue evidence="1">Leaf</tissue>
    </source>
</reference>
<accession>A0A2U1PPK9</accession>
<protein>
    <submittedName>
        <fullName evidence="1">Helitron helicase-like domain-containing protein</fullName>
    </submittedName>
</protein>
<dbReference type="OrthoDB" id="1928976at2759"/>
<dbReference type="Proteomes" id="UP000245207">
    <property type="component" value="Unassembled WGS sequence"/>
</dbReference>
<proteinExistence type="predicted"/>
<keyword evidence="1" id="KW-0378">Hydrolase</keyword>
<dbReference type="PANTHER" id="PTHR45786">
    <property type="entry name" value="DNA BINDING PROTEIN-LIKE"/>
    <property type="match status" value="1"/>
</dbReference>
<keyword evidence="1" id="KW-0347">Helicase</keyword>
<dbReference type="GO" id="GO:0004386">
    <property type="term" value="F:helicase activity"/>
    <property type="evidence" value="ECO:0007669"/>
    <property type="project" value="UniProtKB-KW"/>
</dbReference>
<comment type="caution">
    <text evidence="1">The sequence shown here is derived from an EMBL/GenBank/DDBJ whole genome shotgun (WGS) entry which is preliminary data.</text>
</comment>
<name>A0A2U1PPK9_ARTAN</name>
<gene>
    <name evidence="1" type="ORF">CTI12_AA127390</name>
</gene>
<dbReference type="STRING" id="35608.A0A2U1PPK9"/>
<evidence type="ECO:0000313" key="1">
    <source>
        <dbReference type="EMBL" id="PWA87681.1"/>
    </source>
</evidence>
<keyword evidence="1" id="KW-0067">ATP-binding</keyword>
<evidence type="ECO:0000313" key="2">
    <source>
        <dbReference type="Proteomes" id="UP000245207"/>
    </source>
</evidence>
<dbReference type="AlphaFoldDB" id="A0A2U1PPK9"/>
<keyword evidence="2" id="KW-1185">Reference proteome</keyword>
<sequence length="184" mass="21500">MQLYIYDTQNEVQNRLSHFPSTEWASLDPQIVEGLIHFLDAHNELVQTLRTARDLCNQAEIPDFKLRLYNAEGARGYELPTSNNVAAIVFDSGPITESDYDVIIQYKDGPPHRINKLHQSYMSLQFPFIFIYGQPGFHTKLTLRSLDPNKRPKRVSMNAFYTYQLHPRHDSYDLLFQTVYVQFL</sequence>